<feature type="binding site" evidence="3">
    <location>
        <position position="22"/>
    </location>
    <ligand>
        <name>Zn(2+)</name>
        <dbReference type="ChEBI" id="CHEBI:29105"/>
        <label>2</label>
    </ligand>
</feature>
<evidence type="ECO:0000313" key="5">
    <source>
        <dbReference type="Proteomes" id="UP000288716"/>
    </source>
</evidence>
<dbReference type="OrthoDB" id="6411832at2759"/>
<dbReference type="AlphaFoldDB" id="A0A443S794"/>
<reference evidence="4 5" key="1">
    <citation type="journal article" date="2018" name="Gigascience">
        <title>Genomes of trombidid mites reveal novel predicted allergens and laterally-transferred genes associated with secondary metabolism.</title>
        <authorList>
            <person name="Dong X."/>
            <person name="Chaisiri K."/>
            <person name="Xia D."/>
            <person name="Armstrong S.D."/>
            <person name="Fang Y."/>
            <person name="Donnelly M.J."/>
            <person name="Kadowaki T."/>
            <person name="McGarry J.W."/>
            <person name="Darby A.C."/>
            <person name="Makepeace B.L."/>
        </authorList>
    </citation>
    <scope>NUCLEOTIDE SEQUENCE [LARGE SCALE GENOMIC DNA]</scope>
    <source>
        <strain evidence="4">UoL-UT</strain>
    </source>
</reference>
<protein>
    <recommendedName>
        <fullName evidence="1">alkaline phosphatase</fullName>
        <ecNumber evidence="1">3.1.3.1</ecNumber>
    </recommendedName>
</protein>
<dbReference type="SUPFAM" id="SSF53649">
    <property type="entry name" value="Alkaline phosphatase-like"/>
    <property type="match status" value="1"/>
</dbReference>
<sequence length="81" mass="8954">MKSWSAPDYQQYAAVHTDEALHTGEDVAVYSEGPMAYLFHGTQDQTFIAHVAAFATCIGDYTSEAHCSHMSNRAARTKDIQ</sequence>
<gene>
    <name evidence="4" type="ORF">B4U80_13933</name>
</gene>
<dbReference type="Proteomes" id="UP000288716">
    <property type="component" value="Unassembled WGS sequence"/>
</dbReference>
<dbReference type="InterPro" id="IPR001952">
    <property type="entry name" value="Alkaline_phosphatase"/>
</dbReference>
<keyword evidence="5" id="KW-1185">Reference proteome</keyword>
<comment type="cofactor">
    <cofactor evidence="3">
        <name>Zn(2+)</name>
        <dbReference type="ChEBI" id="CHEBI:29105"/>
    </cofactor>
    <text evidence="3">Binds 2 Zn(2+) ions.</text>
</comment>
<dbReference type="EC" id="3.1.3.1" evidence="1"/>
<evidence type="ECO:0000313" key="4">
    <source>
        <dbReference type="EMBL" id="RWS23381.1"/>
    </source>
</evidence>
<dbReference type="Gene3D" id="3.40.720.10">
    <property type="entry name" value="Alkaline Phosphatase, subunit A"/>
    <property type="match status" value="1"/>
</dbReference>
<dbReference type="InterPro" id="IPR017850">
    <property type="entry name" value="Alkaline_phosphatase_core_sf"/>
</dbReference>
<comment type="caution">
    <text evidence="4">The sequence shown here is derived from an EMBL/GenBank/DDBJ whole genome shotgun (WGS) entry which is preliminary data.</text>
</comment>
<evidence type="ECO:0000256" key="2">
    <source>
        <dbReference type="ARBA" id="ARBA00022553"/>
    </source>
</evidence>
<evidence type="ECO:0000256" key="1">
    <source>
        <dbReference type="ARBA" id="ARBA00012647"/>
    </source>
</evidence>
<keyword evidence="3" id="KW-0862">Zinc</keyword>
<dbReference type="GO" id="GO:0004035">
    <property type="term" value="F:alkaline phosphatase activity"/>
    <property type="evidence" value="ECO:0007669"/>
    <property type="project" value="UniProtKB-EC"/>
</dbReference>
<dbReference type="PANTHER" id="PTHR11596">
    <property type="entry name" value="ALKALINE PHOSPHATASE"/>
    <property type="match status" value="1"/>
</dbReference>
<accession>A0A443S794</accession>
<dbReference type="PANTHER" id="PTHR11596:SF5">
    <property type="entry name" value="ALKALINE PHOSPHATASE"/>
    <property type="match status" value="1"/>
</dbReference>
<keyword evidence="3" id="KW-0479">Metal-binding</keyword>
<organism evidence="4 5">
    <name type="scientific">Leptotrombidium deliense</name>
    <dbReference type="NCBI Taxonomy" id="299467"/>
    <lineage>
        <taxon>Eukaryota</taxon>
        <taxon>Metazoa</taxon>
        <taxon>Ecdysozoa</taxon>
        <taxon>Arthropoda</taxon>
        <taxon>Chelicerata</taxon>
        <taxon>Arachnida</taxon>
        <taxon>Acari</taxon>
        <taxon>Acariformes</taxon>
        <taxon>Trombidiformes</taxon>
        <taxon>Prostigmata</taxon>
        <taxon>Anystina</taxon>
        <taxon>Parasitengona</taxon>
        <taxon>Trombiculoidea</taxon>
        <taxon>Trombiculidae</taxon>
        <taxon>Leptotrombidium</taxon>
    </lineage>
</organism>
<dbReference type="Pfam" id="PF00245">
    <property type="entry name" value="Alk_phosphatase"/>
    <property type="match status" value="1"/>
</dbReference>
<dbReference type="STRING" id="299467.A0A443S794"/>
<dbReference type="VEuPathDB" id="VectorBase:LDEU008661"/>
<dbReference type="EMBL" id="NCKV01006554">
    <property type="protein sequence ID" value="RWS23381.1"/>
    <property type="molecule type" value="Genomic_DNA"/>
</dbReference>
<evidence type="ECO:0000256" key="3">
    <source>
        <dbReference type="PIRSR" id="PIRSR601952-2"/>
    </source>
</evidence>
<dbReference type="GO" id="GO:0046872">
    <property type="term" value="F:metal ion binding"/>
    <property type="evidence" value="ECO:0007669"/>
    <property type="project" value="UniProtKB-KW"/>
</dbReference>
<proteinExistence type="predicted"/>
<name>A0A443S794_9ACAR</name>
<keyword evidence="2" id="KW-0597">Phosphoprotein</keyword>